<evidence type="ECO:0000313" key="14">
    <source>
        <dbReference type="Proteomes" id="UP001501920"/>
    </source>
</evidence>
<evidence type="ECO:0000256" key="1">
    <source>
        <dbReference type="ARBA" id="ARBA00004141"/>
    </source>
</evidence>
<keyword evidence="2 11" id="KW-0812">Transmembrane</keyword>
<accession>A0AAR2LIY3</accession>
<dbReference type="GO" id="GO:0004875">
    <property type="term" value="F:complement receptor activity"/>
    <property type="evidence" value="ECO:0007669"/>
    <property type="project" value="TreeGrafter"/>
</dbReference>
<dbReference type="PANTHER" id="PTHR24225">
    <property type="entry name" value="CHEMOTACTIC RECEPTOR"/>
    <property type="match status" value="1"/>
</dbReference>
<organism evidence="13 14">
    <name type="scientific">Pygocentrus nattereri</name>
    <name type="common">Red-bellied piranha</name>
    <dbReference type="NCBI Taxonomy" id="42514"/>
    <lineage>
        <taxon>Eukaryota</taxon>
        <taxon>Metazoa</taxon>
        <taxon>Chordata</taxon>
        <taxon>Craniata</taxon>
        <taxon>Vertebrata</taxon>
        <taxon>Euteleostomi</taxon>
        <taxon>Actinopterygii</taxon>
        <taxon>Neopterygii</taxon>
        <taxon>Teleostei</taxon>
        <taxon>Ostariophysi</taxon>
        <taxon>Characiformes</taxon>
        <taxon>Characoidei</taxon>
        <taxon>Pygocentrus</taxon>
    </lineage>
</organism>
<dbReference type="GeneTree" id="ENSGT01140000282544"/>
<keyword evidence="4" id="KW-0297">G-protein coupled receptor</keyword>
<feature type="transmembrane region" description="Helical" evidence="11">
    <location>
        <begin position="120"/>
        <end position="138"/>
    </location>
</feature>
<evidence type="ECO:0000256" key="4">
    <source>
        <dbReference type="ARBA" id="ARBA00023040"/>
    </source>
</evidence>
<feature type="transmembrane region" description="Helical" evidence="11">
    <location>
        <begin position="215"/>
        <end position="236"/>
    </location>
</feature>
<feature type="domain" description="G-protein coupled receptors family 1 profile" evidence="12">
    <location>
        <begin position="57"/>
        <end position="304"/>
    </location>
</feature>
<evidence type="ECO:0000259" key="12">
    <source>
        <dbReference type="PROSITE" id="PS50262"/>
    </source>
</evidence>
<evidence type="ECO:0000256" key="2">
    <source>
        <dbReference type="ARBA" id="ARBA00022692"/>
    </source>
</evidence>
<evidence type="ECO:0000256" key="10">
    <source>
        <dbReference type="ARBA" id="ARBA00025736"/>
    </source>
</evidence>
<comment type="similarity">
    <text evidence="10">Belongs to the chemokine-like receptor (CMKLR) family.</text>
</comment>
<keyword evidence="7" id="KW-0675">Receptor</keyword>
<dbReference type="GO" id="GO:0006954">
    <property type="term" value="P:inflammatory response"/>
    <property type="evidence" value="ECO:0007669"/>
    <property type="project" value="TreeGrafter"/>
</dbReference>
<sequence>MFAFFRLSKMDNNMSDYNYDEIVASSQSPEVQTVFLNYIRMQYLIVYLIVCTLGVTLNSYVIIAGCHVYQKVQNSTPSMWILALAVTHLVFSAFLVLQFLYVWYHFNWHYGAALCKISSYIIYGSMFSTAALLSLWSISSSISSCAEGLCARCSRHGTTLVLLLSSWTFGAVLSSPSLLSRELRYTNLGEECIDDYDLDKQNTTPDGMKNFTAVVLSRFLLGILVPVFMMTISACLARRQSHDQDGSLKRVTCAIKVAYFICWTPLLVLGLLQVTEKNHESFTYGLPAATVLAAAHSVINPVIYLFLGRESRIRIFGPEQSP</sequence>
<dbReference type="InterPro" id="IPR017452">
    <property type="entry name" value="GPCR_Rhodpsn_7TM"/>
</dbReference>
<feature type="transmembrane region" description="Helical" evidence="11">
    <location>
        <begin position="257"/>
        <end position="274"/>
    </location>
</feature>
<feature type="transmembrane region" description="Helical" evidence="11">
    <location>
        <begin position="286"/>
        <end position="307"/>
    </location>
</feature>
<dbReference type="PANTHER" id="PTHR24225:SF74">
    <property type="entry name" value="CHEMOKINE-LIKE RECEPTOR 1"/>
    <property type="match status" value="1"/>
</dbReference>
<evidence type="ECO:0000256" key="11">
    <source>
        <dbReference type="SAM" id="Phobius"/>
    </source>
</evidence>
<evidence type="ECO:0000313" key="13">
    <source>
        <dbReference type="Ensembl" id="ENSPNAP00000076505.1"/>
    </source>
</evidence>
<reference evidence="13" key="3">
    <citation type="submission" date="2025-09" db="UniProtKB">
        <authorList>
            <consortium name="Ensembl"/>
        </authorList>
    </citation>
    <scope>IDENTIFICATION</scope>
</reference>
<evidence type="ECO:0000256" key="8">
    <source>
        <dbReference type="ARBA" id="ARBA00023180"/>
    </source>
</evidence>
<feature type="transmembrane region" description="Helical" evidence="11">
    <location>
        <begin position="159"/>
        <end position="179"/>
    </location>
</feature>
<keyword evidence="8" id="KW-0325">Glycoprotein</keyword>
<dbReference type="Proteomes" id="UP001501920">
    <property type="component" value="Chromosome 20"/>
</dbReference>
<dbReference type="PRINTS" id="PR00237">
    <property type="entry name" value="GPCRRHODOPSN"/>
</dbReference>
<dbReference type="GO" id="GO:0005886">
    <property type="term" value="C:plasma membrane"/>
    <property type="evidence" value="ECO:0007669"/>
    <property type="project" value="TreeGrafter"/>
</dbReference>
<name>A0AAR2LIY3_PYGNA</name>
<evidence type="ECO:0000256" key="3">
    <source>
        <dbReference type="ARBA" id="ARBA00022989"/>
    </source>
</evidence>
<dbReference type="SUPFAM" id="SSF81321">
    <property type="entry name" value="Family A G protein-coupled receptor-like"/>
    <property type="match status" value="1"/>
</dbReference>
<evidence type="ECO:0000256" key="6">
    <source>
        <dbReference type="ARBA" id="ARBA00023157"/>
    </source>
</evidence>
<keyword evidence="14" id="KW-1185">Reference proteome</keyword>
<reference evidence="13" key="2">
    <citation type="submission" date="2025-08" db="UniProtKB">
        <authorList>
            <consortium name="Ensembl"/>
        </authorList>
    </citation>
    <scope>IDENTIFICATION</scope>
</reference>
<dbReference type="GO" id="GO:0004930">
    <property type="term" value="F:G protein-coupled receptor activity"/>
    <property type="evidence" value="ECO:0007669"/>
    <property type="project" value="UniProtKB-KW"/>
</dbReference>
<evidence type="ECO:0000256" key="9">
    <source>
        <dbReference type="ARBA" id="ARBA00023224"/>
    </source>
</evidence>
<comment type="subcellular location">
    <subcellularLocation>
        <location evidence="1">Membrane</location>
        <topology evidence="1">Multi-pass membrane protein</topology>
    </subcellularLocation>
</comment>
<keyword evidence="3 11" id="KW-1133">Transmembrane helix</keyword>
<evidence type="ECO:0000256" key="5">
    <source>
        <dbReference type="ARBA" id="ARBA00023136"/>
    </source>
</evidence>
<dbReference type="Ensembl" id="ENSPNAT00000046492.1">
    <property type="protein sequence ID" value="ENSPNAP00000076505.1"/>
    <property type="gene ID" value="ENSPNAG00000034653.1"/>
</dbReference>
<dbReference type="GO" id="GO:0007204">
    <property type="term" value="P:positive regulation of cytosolic calcium ion concentration"/>
    <property type="evidence" value="ECO:0007669"/>
    <property type="project" value="TreeGrafter"/>
</dbReference>
<dbReference type="AlphaFoldDB" id="A0AAR2LIY3"/>
<reference evidence="13 14" key="1">
    <citation type="submission" date="2020-10" db="EMBL/GenBank/DDBJ databases">
        <title>Pygocentrus nattereri (red-bellied piranha) genome, fPygNat1, primary haplotype.</title>
        <authorList>
            <person name="Myers G."/>
            <person name="Meyer A."/>
            <person name="Karagic N."/>
            <person name="Pippel M."/>
            <person name="Winkler S."/>
            <person name="Tracey A."/>
            <person name="Wood J."/>
            <person name="Formenti G."/>
            <person name="Howe K."/>
            <person name="Fedrigo O."/>
            <person name="Jarvis E.D."/>
        </authorList>
    </citation>
    <scope>NUCLEOTIDE SEQUENCE [LARGE SCALE GENOMIC DNA]</scope>
</reference>
<feature type="transmembrane region" description="Helical" evidence="11">
    <location>
        <begin position="44"/>
        <end position="69"/>
    </location>
</feature>
<dbReference type="InterPro" id="IPR000276">
    <property type="entry name" value="GPCR_Rhodpsn"/>
</dbReference>
<proteinExistence type="inferred from homology"/>
<feature type="transmembrane region" description="Helical" evidence="11">
    <location>
        <begin position="81"/>
        <end position="104"/>
    </location>
</feature>
<keyword evidence="5 11" id="KW-0472">Membrane</keyword>
<keyword evidence="9" id="KW-0807">Transducer</keyword>
<dbReference type="Gene3D" id="1.20.1070.10">
    <property type="entry name" value="Rhodopsin 7-helix transmembrane proteins"/>
    <property type="match status" value="1"/>
</dbReference>
<protein>
    <recommendedName>
        <fullName evidence="12">G-protein coupled receptors family 1 profile domain-containing protein</fullName>
    </recommendedName>
</protein>
<dbReference type="GO" id="GO:0007200">
    <property type="term" value="P:phospholipase C-activating G protein-coupled receptor signaling pathway"/>
    <property type="evidence" value="ECO:0007669"/>
    <property type="project" value="TreeGrafter"/>
</dbReference>
<keyword evidence="6" id="KW-1015">Disulfide bond</keyword>
<dbReference type="PROSITE" id="PS50262">
    <property type="entry name" value="G_PROTEIN_RECEP_F1_2"/>
    <property type="match status" value="1"/>
</dbReference>
<dbReference type="Pfam" id="PF00001">
    <property type="entry name" value="7tm_1"/>
    <property type="match status" value="1"/>
</dbReference>
<dbReference type="InterPro" id="IPR000826">
    <property type="entry name" value="Formyl_rcpt-rel"/>
</dbReference>
<evidence type="ECO:0000256" key="7">
    <source>
        <dbReference type="ARBA" id="ARBA00023170"/>
    </source>
</evidence>